<sequence length="368" mass="41328">MQGKEIFKQMTPYKPGKQIEDVKKEYGLDKIVKLASNENPFGYSNKVKETISNFIRNIEIYPDGNSTELRNALSEKLGVAGDQLVFGCGSDEVVDIICRTYLEAGLNTVMATPTFPQYQHNALIQGAEIREVSLVNGYHDLNGMLDEIDKDTKIVWLCTPNNPTGCLINKADFEKFMQTCPSDVLVVIDEAYFEYIETSNLPNTIQALNNYQNLIVLRTFSKAYGLAGLRIGYGVANKEIISLLNITRGPFNTTTVAQGSALVALNDQEFLHGTVSKTIENKNLFLQFCDRLGLDYYDSETNFVFVKLPVSGDEMFEYLLSKGYIVRSGEALGHPNGVRITIGKKEDMEKIQRLIEEYLTARKEENTN</sequence>
<keyword evidence="6 9" id="KW-0663">Pyridoxal phosphate</keyword>
<keyword evidence="7 9" id="KW-0368">Histidine biosynthesis</keyword>
<dbReference type="Proteomes" id="UP000799092">
    <property type="component" value="Unassembled WGS sequence"/>
</dbReference>
<comment type="pathway">
    <text evidence="2 9">Amino-acid biosynthesis; L-histidine biosynthesis; L-histidine from 5-phospho-alpha-D-ribose 1-diphosphate: step 7/9.</text>
</comment>
<evidence type="ECO:0000256" key="8">
    <source>
        <dbReference type="ARBA" id="ARBA00047481"/>
    </source>
</evidence>
<dbReference type="EC" id="2.6.1.9" evidence="9"/>
<proteinExistence type="inferred from homology"/>
<comment type="catalytic activity">
    <reaction evidence="8 9">
        <text>L-histidinol phosphate + 2-oxoglutarate = 3-(imidazol-4-yl)-2-oxopropyl phosphate + L-glutamate</text>
        <dbReference type="Rhea" id="RHEA:23744"/>
        <dbReference type="ChEBI" id="CHEBI:16810"/>
        <dbReference type="ChEBI" id="CHEBI:29985"/>
        <dbReference type="ChEBI" id="CHEBI:57766"/>
        <dbReference type="ChEBI" id="CHEBI:57980"/>
        <dbReference type="EC" id="2.6.1.9"/>
    </reaction>
</comment>
<keyword evidence="9" id="KW-0028">Amino-acid biosynthesis</keyword>
<dbReference type="NCBIfam" id="TIGR01141">
    <property type="entry name" value="hisC"/>
    <property type="match status" value="1"/>
</dbReference>
<evidence type="ECO:0000256" key="1">
    <source>
        <dbReference type="ARBA" id="ARBA00001933"/>
    </source>
</evidence>
<evidence type="ECO:0000256" key="9">
    <source>
        <dbReference type="HAMAP-Rule" id="MF_01023"/>
    </source>
</evidence>
<dbReference type="Gene3D" id="3.40.640.10">
    <property type="entry name" value="Type I PLP-dependent aspartate aminotransferase-like (Major domain)"/>
    <property type="match status" value="1"/>
</dbReference>
<dbReference type="PROSITE" id="PS00599">
    <property type="entry name" value="AA_TRANSFER_CLASS_2"/>
    <property type="match status" value="1"/>
</dbReference>
<dbReference type="PANTHER" id="PTHR43643:SF3">
    <property type="entry name" value="HISTIDINOL-PHOSPHATE AMINOTRANSFERASE"/>
    <property type="match status" value="1"/>
</dbReference>
<comment type="similarity">
    <text evidence="9">Belongs to the class-II pyridoxal-phosphate-dependent aminotransferase family. Histidinol-phosphate aminotransferase subfamily.</text>
</comment>
<dbReference type="CDD" id="cd00609">
    <property type="entry name" value="AAT_like"/>
    <property type="match status" value="1"/>
</dbReference>
<dbReference type="InterPro" id="IPR015424">
    <property type="entry name" value="PyrdxlP-dep_Trfase"/>
</dbReference>
<dbReference type="Pfam" id="PF00155">
    <property type="entry name" value="Aminotran_1_2"/>
    <property type="match status" value="1"/>
</dbReference>
<dbReference type="InterPro" id="IPR004839">
    <property type="entry name" value="Aminotransferase_I/II_large"/>
</dbReference>
<dbReference type="OrthoDB" id="9813612at2"/>
<dbReference type="RefSeq" id="WP_153736055.1">
    <property type="nucleotide sequence ID" value="NZ_WJNG01000005.1"/>
</dbReference>
<accession>A0A6A8DD01</accession>
<keyword evidence="12" id="KW-1185">Reference proteome</keyword>
<gene>
    <name evidence="9" type="primary">hisC</name>
    <name evidence="11" type="ORF">GH741_06880</name>
</gene>
<keyword evidence="5 9" id="KW-0808">Transferase</keyword>
<dbReference type="InterPro" id="IPR050106">
    <property type="entry name" value="HistidinolP_aminotransfase"/>
</dbReference>
<dbReference type="Gene3D" id="3.90.1150.10">
    <property type="entry name" value="Aspartate Aminotransferase, domain 1"/>
    <property type="match status" value="1"/>
</dbReference>
<dbReference type="GO" id="GO:0000105">
    <property type="term" value="P:L-histidine biosynthetic process"/>
    <property type="evidence" value="ECO:0007669"/>
    <property type="project" value="UniProtKB-UniRule"/>
</dbReference>
<evidence type="ECO:0000256" key="2">
    <source>
        <dbReference type="ARBA" id="ARBA00005011"/>
    </source>
</evidence>
<dbReference type="SUPFAM" id="SSF53383">
    <property type="entry name" value="PLP-dependent transferases"/>
    <property type="match status" value="1"/>
</dbReference>
<dbReference type="UniPathway" id="UPA00031">
    <property type="reaction ID" value="UER00012"/>
</dbReference>
<feature type="domain" description="Aminotransferase class I/classII large" evidence="10">
    <location>
        <begin position="30"/>
        <end position="351"/>
    </location>
</feature>
<dbReference type="InterPro" id="IPR005861">
    <property type="entry name" value="HisP_aminotrans"/>
</dbReference>
<evidence type="ECO:0000256" key="5">
    <source>
        <dbReference type="ARBA" id="ARBA00022679"/>
    </source>
</evidence>
<dbReference type="PANTHER" id="PTHR43643">
    <property type="entry name" value="HISTIDINOL-PHOSPHATE AMINOTRANSFERASE 2"/>
    <property type="match status" value="1"/>
</dbReference>
<name>A0A6A8DD01_9BACI</name>
<comment type="subunit">
    <text evidence="3 9">Homodimer.</text>
</comment>
<comment type="caution">
    <text evidence="11">The sequence shown here is derived from an EMBL/GenBank/DDBJ whole genome shotgun (WGS) entry which is preliminary data.</text>
</comment>
<keyword evidence="4 9" id="KW-0032">Aminotransferase</keyword>
<evidence type="ECO:0000256" key="6">
    <source>
        <dbReference type="ARBA" id="ARBA00022898"/>
    </source>
</evidence>
<feature type="modified residue" description="N6-(pyridoxal phosphate)lysine" evidence="9">
    <location>
        <position position="222"/>
    </location>
</feature>
<dbReference type="InterPro" id="IPR015421">
    <property type="entry name" value="PyrdxlP-dep_Trfase_major"/>
</dbReference>
<comment type="cofactor">
    <cofactor evidence="1 9">
        <name>pyridoxal 5'-phosphate</name>
        <dbReference type="ChEBI" id="CHEBI:597326"/>
    </cofactor>
</comment>
<dbReference type="AlphaFoldDB" id="A0A6A8DD01"/>
<protein>
    <recommendedName>
        <fullName evidence="9">Histidinol-phosphate aminotransferase</fullName>
        <ecNumber evidence="9">2.6.1.9</ecNumber>
    </recommendedName>
    <alternativeName>
        <fullName evidence="9">Imidazole acetol-phosphate transaminase</fullName>
    </alternativeName>
</protein>
<dbReference type="InterPro" id="IPR001917">
    <property type="entry name" value="Aminotrans_II_pyridoxalP_BS"/>
</dbReference>
<dbReference type="HAMAP" id="MF_01023">
    <property type="entry name" value="HisC_aminotrans_2"/>
    <property type="match status" value="1"/>
</dbReference>
<evidence type="ECO:0000256" key="3">
    <source>
        <dbReference type="ARBA" id="ARBA00011738"/>
    </source>
</evidence>
<dbReference type="GO" id="GO:0030170">
    <property type="term" value="F:pyridoxal phosphate binding"/>
    <property type="evidence" value="ECO:0007669"/>
    <property type="project" value="InterPro"/>
</dbReference>
<dbReference type="EMBL" id="WJNG01000005">
    <property type="protein sequence ID" value="MRH42406.1"/>
    <property type="molecule type" value="Genomic_DNA"/>
</dbReference>
<evidence type="ECO:0000313" key="12">
    <source>
        <dbReference type="Proteomes" id="UP000799092"/>
    </source>
</evidence>
<dbReference type="GO" id="GO:0004400">
    <property type="term" value="F:histidinol-phosphate transaminase activity"/>
    <property type="evidence" value="ECO:0007669"/>
    <property type="project" value="UniProtKB-UniRule"/>
</dbReference>
<dbReference type="InterPro" id="IPR015422">
    <property type="entry name" value="PyrdxlP-dep_Trfase_small"/>
</dbReference>
<evidence type="ECO:0000256" key="4">
    <source>
        <dbReference type="ARBA" id="ARBA00022576"/>
    </source>
</evidence>
<evidence type="ECO:0000313" key="11">
    <source>
        <dbReference type="EMBL" id="MRH42406.1"/>
    </source>
</evidence>
<evidence type="ECO:0000256" key="7">
    <source>
        <dbReference type="ARBA" id="ARBA00023102"/>
    </source>
</evidence>
<organism evidence="11 12">
    <name type="scientific">Aquibacillus halophilus</name>
    <dbReference type="NCBI Taxonomy" id="930132"/>
    <lineage>
        <taxon>Bacteria</taxon>
        <taxon>Bacillati</taxon>
        <taxon>Bacillota</taxon>
        <taxon>Bacilli</taxon>
        <taxon>Bacillales</taxon>
        <taxon>Bacillaceae</taxon>
        <taxon>Aquibacillus</taxon>
    </lineage>
</organism>
<evidence type="ECO:0000259" key="10">
    <source>
        <dbReference type="Pfam" id="PF00155"/>
    </source>
</evidence>
<reference evidence="11" key="1">
    <citation type="submission" date="2019-11" db="EMBL/GenBank/DDBJ databases">
        <authorList>
            <person name="Li J."/>
        </authorList>
    </citation>
    <scope>NUCLEOTIDE SEQUENCE</scope>
    <source>
        <strain evidence="11">B6B</strain>
    </source>
</reference>